<dbReference type="HOGENOM" id="CLU_3337958_0_0_1"/>
<keyword evidence="2" id="KW-1185">Reference proteome</keyword>
<accession>K3VEA7</accession>
<gene>
    <name evidence="1" type="ORF">FPSE_07662</name>
</gene>
<protein>
    <submittedName>
        <fullName evidence="1">Uncharacterized protein</fullName>
    </submittedName>
</protein>
<dbReference type="KEGG" id="fpu:FPSE_07662"/>
<dbReference type="GeneID" id="20366280"/>
<dbReference type="EMBL" id="AFNW01000220">
    <property type="protein sequence ID" value="EKJ72159.1"/>
    <property type="molecule type" value="Genomic_DNA"/>
</dbReference>
<name>K3VEA7_FUSPC</name>
<sequence>MLRLRRHSSQAASVNVDLHFTELLLPGRARPCLPCQPA</sequence>
<evidence type="ECO:0000313" key="2">
    <source>
        <dbReference type="Proteomes" id="UP000007978"/>
    </source>
</evidence>
<dbReference type="RefSeq" id="XP_009259055.1">
    <property type="nucleotide sequence ID" value="XM_009260780.1"/>
</dbReference>
<feature type="non-terminal residue" evidence="1">
    <location>
        <position position="38"/>
    </location>
</feature>
<evidence type="ECO:0000313" key="1">
    <source>
        <dbReference type="EMBL" id="EKJ72159.1"/>
    </source>
</evidence>
<proteinExistence type="predicted"/>
<dbReference type="Proteomes" id="UP000007978">
    <property type="component" value="Chromosome 1"/>
</dbReference>
<dbReference type="AlphaFoldDB" id="K3VEA7"/>
<organism evidence="1 2">
    <name type="scientific">Fusarium pseudograminearum (strain CS3096)</name>
    <name type="common">Wheat and barley crown-rot fungus</name>
    <dbReference type="NCBI Taxonomy" id="1028729"/>
    <lineage>
        <taxon>Eukaryota</taxon>
        <taxon>Fungi</taxon>
        <taxon>Dikarya</taxon>
        <taxon>Ascomycota</taxon>
        <taxon>Pezizomycotina</taxon>
        <taxon>Sordariomycetes</taxon>
        <taxon>Hypocreomycetidae</taxon>
        <taxon>Hypocreales</taxon>
        <taxon>Nectriaceae</taxon>
        <taxon>Fusarium</taxon>
    </lineage>
</organism>
<comment type="caution">
    <text evidence="1">The sequence shown here is derived from an EMBL/GenBank/DDBJ whole genome shotgun (WGS) entry which is preliminary data.</text>
</comment>
<reference evidence="1 2" key="1">
    <citation type="journal article" date="2012" name="PLoS Pathog.">
        <title>Comparative pathogenomics reveals horizontally acquired novel virulence genes in fungi infecting cereal hosts.</title>
        <authorList>
            <person name="Gardiner D.M."/>
            <person name="McDonald M.C."/>
            <person name="Covarelli L."/>
            <person name="Solomon P.S."/>
            <person name="Rusu A.G."/>
            <person name="Marshall M."/>
            <person name="Kazan K."/>
            <person name="Chakraborty S."/>
            <person name="McDonald B.A."/>
            <person name="Manners J.M."/>
        </authorList>
    </citation>
    <scope>NUCLEOTIDE SEQUENCE [LARGE SCALE GENOMIC DNA]</scope>
    <source>
        <strain evidence="1 2">CS3096</strain>
    </source>
</reference>